<proteinExistence type="predicted"/>
<protein>
    <submittedName>
        <fullName evidence="1">Uncharacterized protein</fullName>
    </submittedName>
</protein>
<keyword evidence="2" id="KW-1185">Reference proteome</keyword>
<dbReference type="EMBL" id="CP099468">
    <property type="protein sequence ID" value="USQ85861.1"/>
    <property type="molecule type" value="Genomic_DNA"/>
</dbReference>
<sequence>MAVHTIVIEDMHTSPGSPRQLFVVLTDPFFPFSSKTWAIAMPNNWVRAGAGEFKIVGFDSRTVELRQGAWQNVDTRVQLFMDFPDDCVPNPDGTFKTGRGIYTRPQDAPRPLKWVGRNILPEPQQ</sequence>
<organism evidence="1 2">
    <name type="scientific">Streptomyces phaeoluteigriseus</name>
    <dbReference type="NCBI Taxonomy" id="114686"/>
    <lineage>
        <taxon>Bacteria</taxon>
        <taxon>Bacillati</taxon>
        <taxon>Actinomycetota</taxon>
        <taxon>Actinomycetes</taxon>
        <taxon>Kitasatosporales</taxon>
        <taxon>Streptomycetaceae</taxon>
        <taxon>Streptomyces</taxon>
        <taxon>Streptomyces aurantiacus group</taxon>
    </lineage>
</organism>
<evidence type="ECO:0000313" key="1">
    <source>
        <dbReference type="EMBL" id="USQ85861.1"/>
    </source>
</evidence>
<reference evidence="1" key="1">
    <citation type="submission" date="2022-06" db="EMBL/GenBank/DDBJ databases">
        <title>Complete genome sequence of soil microorganisms Streptomyces sp. Qhu-M197 isolated from Alpine meadows habitats on the Tibetan Plateau.</title>
        <authorList>
            <person name="Zhang B."/>
            <person name="Xiang X."/>
            <person name="Fan J."/>
        </authorList>
    </citation>
    <scope>NUCLEOTIDE SEQUENCE</scope>
    <source>
        <strain evidence="1">Qhu-M197</strain>
    </source>
</reference>
<dbReference type="RefSeq" id="WP_252551143.1">
    <property type="nucleotide sequence ID" value="NZ_CP099468.1"/>
</dbReference>
<dbReference type="Proteomes" id="UP001056374">
    <property type="component" value="Chromosome"/>
</dbReference>
<name>A0ABY4ZA63_9ACTN</name>
<evidence type="ECO:0000313" key="2">
    <source>
        <dbReference type="Proteomes" id="UP001056374"/>
    </source>
</evidence>
<gene>
    <name evidence="1" type="ORF">NFX46_20230</name>
</gene>
<accession>A0ABY4ZA63</accession>